<keyword evidence="1" id="KW-0611">Plant defense</keyword>
<dbReference type="AlphaFoldDB" id="A0A7G5F398"/>
<reference evidence="4" key="2">
    <citation type="submission" date="2020-05" db="EMBL/GenBank/DDBJ databases">
        <authorList>
            <person name="Kalmankar N."/>
            <person name="Venkatesan R."/>
            <person name="Balaram P."/>
            <person name="Ramanathan S."/>
        </authorList>
    </citation>
    <scope>NUCLEOTIDE SEQUENCE</scope>
</reference>
<feature type="chain" id="PRO_5029021805" evidence="3">
    <location>
        <begin position="29"/>
        <end position="70"/>
    </location>
</feature>
<reference evidence="4" key="1">
    <citation type="journal article" date="2020" name="Sci. Rep.">
        <title>Transcriptomic profiling of the medicinal plant Clitoria ternatea: identification of potential genes in cyclotide biosynthesis.</title>
        <authorList>
            <person name="Kalmankar N.V."/>
            <person name="Venkatesan R."/>
            <person name="Balaram P."/>
            <person name="Sowdhamini R."/>
        </authorList>
    </citation>
    <scope>NUCLEOTIDE SEQUENCE</scope>
</reference>
<evidence type="ECO:0000256" key="3">
    <source>
        <dbReference type="SAM" id="SignalP"/>
    </source>
</evidence>
<dbReference type="SUPFAM" id="SSF57038">
    <property type="entry name" value="Cyclotides"/>
    <property type="match status" value="1"/>
</dbReference>
<dbReference type="EMBL" id="MT468670">
    <property type="protein sequence ID" value="QMV80723.1"/>
    <property type="molecule type" value="mRNA"/>
</dbReference>
<feature type="signal peptide" evidence="3">
    <location>
        <begin position="1"/>
        <end position="28"/>
    </location>
</feature>
<evidence type="ECO:0000256" key="2">
    <source>
        <dbReference type="ARBA" id="ARBA00023157"/>
    </source>
</evidence>
<keyword evidence="2" id="KW-1015">Disulfide bond</keyword>
<evidence type="ECO:0000256" key="1">
    <source>
        <dbReference type="ARBA" id="ARBA00022821"/>
    </source>
</evidence>
<keyword evidence="3" id="KW-0732">Signal</keyword>
<evidence type="ECO:0000313" key="4">
    <source>
        <dbReference type="EMBL" id="QMV80723.1"/>
    </source>
</evidence>
<name>A0A7G5F398_CLITE</name>
<proteinExistence type="evidence at transcript level"/>
<dbReference type="GO" id="GO:0006952">
    <property type="term" value="P:defense response"/>
    <property type="evidence" value="ECO:0007669"/>
    <property type="project" value="UniProtKB-KW"/>
</dbReference>
<organism evidence="4">
    <name type="scientific">Clitoria ternatea</name>
    <name type="common">Butterfly pea</name>
    <dbReference type="NCBI Taxonomy" id="43366"/>
    <lineage>
        <taxon>Eukaryota</taxon>
        <taxon>Viridiplantae</taxon>
        <taxon>Streptophyta</taxon>
        <taxon>Embryophyta</taxon>
        <taxon>Tracheophyta</taxon>
        <taxon>Spermatophyta</taxon>
        <taxon>Magnoliopsida</taxon>
        <taxon>eudicotyledons</taxon>
        <taxon>Gunneridae</taxon>
        <taxon>Pentapetalae</taxon>
        <taxon>rosids</taxon>
        <taxon>fabids</taxon>
        <taxon>Fabales</taxon>
        <taxon>Fabaceae</taxon>
        <taxon>Papilionoideae</taxon>
        <taxon>50 kb inversion clade</taxon>
        <taxon>NPAAA clade</taxon>
        <taxon>indigoferoid/millettioid clade</taxon>
        <taxon>Phaseoleae</taxon>
        <taxon>Clitoria</taxon>
    </lineage>
</organism>
<dbReference type="InterPro" id="IPR005535">
    <property type="entry name" value="Cyclotide"/>
</dbReference>
<dbReference type="Pfam" id="PF03784">
    <property type="entry name" value="Cyclotide"/>
    <property type="match status" value="1"/>
</dbReference>
<dbReference type="PROSITE" id="PS51052">
    <property type="entry name" value="CYCLOTIDE"/>
    <property type="match status" value="1"/>
</dbReference>
<dbReference type="InterPro" id="IPR036146">
    <property type="entry name" value="Cyclotide_sf"/>
</dbReference>
<accession>A0A7G5F398</accession>
<protein>
    <submittedName>
        <fullName evidence="4">Cyclotide</fullName>
    </submittedName>
</protein>
<sequence>MAYVRLTSLPLLFFIAASVMLTVQKTEGGNPIVCGETCFFQKCYTPGCSCDAVICTNNHIIATKAKTDIC</sequence>